<dbReference type="PANTHER" id="PTHR10900">
    <property type="entry name" value="PERIOSTIN-RELATED"/>
    <property type="match status" value="1"/>
</dbReference>
<dbReference type="Pfam" id="PF02469">
    <property type="entry name" value="Fasciclin"/>
    <property type="match status" value="2"/>
</dbReference>
<evidence type="ECO:0000313" key="3">
    <source>
        <dbReference type="Proteomes" id="UP001275084"/>
    </source>
</evidence>
<dbReference type="InterPro" id="IPR036378">
    <property type="entry name" value="FAS1_dom_sf"/>
</dbReference>
<comment type="caution">
    <text evidence="2">The sequence shown here is derived from an EMBL/GenBank/DDBJ whole genome shotgun (WGS) entry which is preliminary data.</text>
</comment>
<proteinExistence type="predicted"/>
<evidence type="ECO:0000259" key="1">
    <source>
        <dbReference type="PROSITE" id="PS50213"/>
    </source>
</evidence>
<dbReference type="Gene3D" id="2.30.180.10">
    <property type="entry name" value="FAS1 domain"/>
    <property type="match status" value="2"/>
</dbReference>
<feature type="domain" description="FAS1" evidence="1">
    <location>
        <begin position="154"/>
        <end position="286"/>
    </location>
</feature>
<protein>
    <recommendedName>
        <fullName evidence="1">FAS1 domain-containing protein</fullName>
    </recommendedName>
</protein>
<organism evidence="2 3">
    <name type="scientific">Lasiosphaeria hispida</name>
    <dbReference type="NCBI Taxonomy" id="260671"/>
    <lineage>
        <taxon>Eukaryota</taxon>
        <taxon>Fungi</taxon>
        <taxon>Dikarya</taxon>
        <taxon>Ascomycota</taxon>
        <taxon>Pezizomycotina</taxon>
        <taxon>Sordariomycetes</taxon>
        <taxon>Sordariomycetidae</taxon>
        <taxon>Sordariales</taxon>
        <taxon>Lasiosphaeriaceae</taxon>
        <taxon>Lasiosphaeria</taxon>
    </lineage>
</organism>
<dbReference type="Proteomes" id="UP001275084">
    <property type="component" value="Unassembled WGS sequence"/>
</dbReference>
<dbReference type="InterPro" id="IPR050904">
    <property type="entry name" value="Adhesion/Biosynth-related"/>
</dbReference>
<dbReference type="EMBL" id="JAUIQD010000002">
    <property type="protein sequence ID" value="KAK3359533.1"/>
    <property type="molecule type" value="Genomic_DNA"/>
</dbReference>
<dbReference type="PANTHER" id="PTHR10900:SF77">
    <property type="entry name" value="FI19380P1"/>
    <property type="match status" value="1"/>
</dbReference>
<dbReference type="AlphaFoldDB" id="A0AAJ0HQX6"/>
<dbReference type="SUPFAM" id="SSF82153">
    <property type="entry name" value="FAS1 domain"/>
    <property type="match status" value="2"/>
</dbReference>
<name>A0AAJ0HQX6_9PEZI</name>
<feature type="domain" description="FAS1" evidence="1">
    <location>
        <begin position="1"/>
        <end position="152"/>
    </location>
</feature>
<dbReference type="PROSITE" id="PS50213">
    <property type="entry name" value="FAS1"/>
    <property type="match status" value="2"/>
</dbReference>
<sequence>MYSDDIVKLPPIGLLALQSGVEYLAISRSTLHSAASVSAENATLSILNGFLQQRQARVTSKLGPNFLPALLSYHVLNGTYYSSNFTNTSDPLFTRTLLNSTSYSSVTGGQRIEARNDKGNANFYSGSQNSAQVQTTEFNFTGGTIHIIDSMLTIPSNLTATLLEANLTAAVGALQQSGIADSLDAASELTVFAPSNHAFDVVGSLVADMAPGGLDKVPGYHAVPGWVLYSDLIGNSSTATTAKIVVRGMLIANGINTGAVPNLTALTQSPAFTGTSATGGSRLRRE</sequence>
<reference evidence="2" key="2">
    <citation type="submission" date="2023-06" db="EMBL/GenBank/DDBJ databases">
        <authorList>
            <consortium name="Lawrence Berkeley National Laboratory"/>
            <person name="Haridas S."/>
            <person name="Hensen N."/>
            <person name="Bonometti L."/>
            <person name="Westerberg I."/>
            <person name="Brannstrom I.O."/>
            <person name="Guillou S."/>
            <person name="Cros-Aarteil S."/>
            <person name="Calhoun S."/>
            <person name="Kuo A."/>
            <person name="Mondo S."/>
            <person name="Pangilinan J."/>
            <person name="Riley R."/>
            <person name="Labutti K."/>
            <person name="Andreopoulos B."/>
            <person name="Lipzen A."/>
            <person name="Chen C."/>
            <person name="Yanf M."/>
            <person name="Daum C."/>
            <person name="Ng V."/>
            <person name="Clum A."/>
            <person name="Steindorff A."/>
            <person name="Ohm R."/>
            <person name="Martin F."/>
            <person name="Silar P."/>
            <person name="Natvig D."/>
            <person name="Lalanne C."/>
            <person name="Gautier V."/>
            <person name="Ament-Velasquez S.L."/>
            <person name="Kruys A."/>
            <person name="Hutchinson M.I."/>
            <person name="Powell A.J."/>
            <person name="Barry K."/>
            <person name="Miller A.N."/>
            <person name="Grigoriev I.V."/>
            <person name="Debuchy R."/>
            <person name="Gladieux P."/>
            <person name="Thoren M.H."/>
            <person name="Johannesson H."/>
        </authorList>
    </citation>
    <scope>NUCLEOTIDE SEQUENCE</scope>
    <source>
        <strain evidence="2">CBS 955.72</strain>
    </source>
</reference>
<evidence type="ECO:0000313" key="2">
    <source>
        <dbReference type="EMBL" id="KAK3359533.1"/>
    </source>
</evidence>
<gene>
    <name evidence="2" type="ORF">B0T25DRAFT_621034</name>
</gene>
<keyword evidence="3" id="KW-1185">Reference proteome</keyword>
<dbReference type="GO" id="GO:0000329">
    <property type="term" value="C:fungal-type vacuole membrane"/>
    <property type="evidence" value="ECO:0007669"/>
    <property type="project" value="TreeGrafter"/>
</dbReference>
<dbReference type="GO" id="GO:0016236">
    <property type="term" value="P:macroautophagy"/>
    <property type="evidence" value="ECO:0007669"/>
    <property type="project" value="TreeGrafter"/>
</dbReference>
<accession>A0AAJ0HQX6</accession>
<dbReference type="InterPro" id="IPR000782">
    <property type="entry name" value="FAS1_domain"/>
</dbReference>
<reference evidence="2" key="1">
    <citation type="journal article" date="2023" name="Mol. Phylogenet. Evol.">
        <title>Genome-scale phylogeny and comparative genomics of the fungal order Sordariales.</title>
        <authorList>
            <person name="Hensen N."/>
            <person name="Bonometti L."/>
            <person name="Westerberg I."/>
            <person name="Brannstrom I.O."/>
            <person name="Guillou S."/>
            <person name="Cros-Aarteil S."/>
            <person name="Calhoun S."/>
            <person name="Haridas S."/>
            <person name="Kuo A."/>
            <person name="Mondo S."/>
            <person name="Pangilinan J."/>
            <person name="Riley R."/>
            <person name="LaButti K."/>
            <person name="Andreopoulos B."/>
            <person name="Lipzen A."/>
            <person name="Chen C."/>
            <person name="Yan M."/>
            <person name="Daum C."/>
            <person name="Ng V."/>
            <person name="Clum A."/>
            <person name="Steindorff A."/>
            <person name="Ohm R.A."/>
            <person name="Martin F."/>
            <person name="Silar P."/>
            <person name="Natvig D.O."/>
            <person name="Lalanne C."/>
            <person name="Gautier V."/>
            <person name="Ament-Velasquez S.L."/>
            <person name="Kruys A."/>
            <person name="Hutchinson M.I."/>
            <person name="Powell A.J."/>
            <person name="Barry K."/>
            <person name="Miller A.N."/>
            <person name="Grigoriev I.V."/>
            <person name="Debuchy R."/>
            <person name="Gladieux P."/>
            <person name="Hiltunen Thoren M."/>
            <person name="Johannesson H."/>
        </authorList>
    </citation>
    <scope>NUCLEOTIDE SEQUENCE</scope>
    <source>
        <strain evidence="2">CBS 955.72</strain>
    </source>
</reference>